<organism evidence="2 3">
    <name type="scientific">Streptomyces mutabilis</name>
    <dbReference type="NCBI Taxonomy" id="67332"/>
    <lineage>
        <taxon>Bacteria</taxon>
        <taxon>Bacillati</taxon>
        <taxon>Actinomycetota</taxon>
        <taxon>Actinomycetes</taxon>
        <taxon>Kitasatosporales</taxon>
        <taxon>Streptomycetaceae</taxon>
        <taxon>Streptomyces</taxon>
    </lineage>
</organism>
<dbReference type="EMBL" id="JNFQ01000003">
    <property type="protein sequence ID" value="KFG72431.1"/>
    <property type="molecule type" value="Genomic_DNA"/>
</dbReference>
<accession>A0A086MU63</accession>
<dbReference type="SUPFAM" id="SSF52096">
    <property type="entry name" value="ClpP/crotonase"/>
    <property type="match status" value="1"/>
</dbReference>
<dbReference type="Pfam" id="PF00378">
    <property type="entry name" value="ECH_1"/>
    <property type="match status" value="1"/>
</dbReference>
<sequence>MDFSTIRVRREGTVCRLRLHRPDRENTIDDTMVRECHAALDACEQHCTVVLLEGLPHVFCDGADLTTYGPREGADRPAKYDPSPLYDLWTRLADGPCVTVAHARGRTNAGGIGFIAASDIVVAEPQATFGLSELLFGLYPAMVLPFLVRRVGRQHAHYMTLTTKAVTAEQARDWGLVDVCAERSGAVVGQHLGRLSKLPRDGVAAYKQFMGHLSGSVREQRATSVAANQRLFTDTSNLERINRFVEHGVYPWEQAPV</sequence>
<evidence type="ECO:0000313" key="2">
    <source>
        <dbReference type="EMBL" id="KFG72431.1"/>
    </source>
</evidence>
<dbReference type="PANTHER" id="PTHR42964">
    <property type="entry name" value="ENOYL-COA HYDRATASE"/>
    <property type="match status" value="1"/>
</dbReference>
<comment type="caution">
    <text evidence="2">The sequence shown here is derived from an EMBL/GenBank/DDBJ whole genome shotgun (WGS) entry which is preliminary data.</text>
</comment>
<protein>
    <recommendedName>
        <fullName evidence="4">Polyketide biosynthesis enoyl-CoA hydratase PksH</fullName>
    </recommendedName>
</protein>
<comment type="similarity">
    <text evidence="1">Belongs to the enoyl-CoA hydratase/isomerase family.</text>
</comment>
<name>A0A086MU63_9ACTN</name>
<dbReference type="HOGENOM" id="CLU_009834_7_3_11"/>
<gene>
    <name evidence="2" type="ORF">FM21_30280</name>
</gene>
<dbReference type="PANTHER" id="PTHR42964:SF1">
    <property type="entry name" value="POLYKETIDE BIOSYNTHESIS ENOYL-COA HYDRATASE PKSH-RELATED"/>
    <property type="match status" value="1"/>
</dbReference>
<reference evidence="2 3" key="1">
    <citation type="submission" date="2014-05" db="EMBL/GenBank/DDBJ databases">
        <title>Complete genome sequence of the Streptomyces mutabilis TRM45540.</title>
        <authorList>
            <person name="Luo X."/>
            <person name="Zhang L."/>
        </authorList>
    </citation>
    <scope>NUCLEOTIDE SEQUENCE [LARGE SCALE GENOMIC DNA]</scope>
    <source>
        <strain evidence="2 3">TRM45540</strain>
    </source>
</reference>
<dbReference type="Gene3D" id="3.90.226.10">
    <property type="entry name" value="2-enoyl-CoA Hydratase, Chain A, domain 1"/>
    <property type="match status" value="1"/>
</dbReference>
<dbReference type="CDD" id="cd06558">
    <property type="entry name" value="crotonase-like"/>
    <property type="match status" value="1"/>
</dbReference>
<evidence type="ECO:0000313" key="3">
    <source>
        <dbReference type="Proteomes" id="UP000029095"/>
    </source>
</evidence>
<evidence type="ECO:0000256" key="1">
    <source>
        <dbReference type="ARBA" id="ARBA00005254"/>
    </source>
</evidence>
<dbReference type="InterPro" id="IPR051683">
    <property type="entry name" value="Enoyl-CoA_Hydratase/Isomerase"/>
</dbReference>
<dbReference type="Proteomes" id="UP000029095">
    <property type="component" value="Unassembled WGS sequence"/>
</dbReference>
<dbReference type="RefSeq" id="WP_043382675.1">
    <property type="nucleotide sequence ID" value="NZ_KN039947.1"/>
</dbReference>
<dbReference type="STRING" id="1915400.FM21_30280"/>
<dbReference type="GO" id="GO:0003824">
    <property type="term" value="F:catalytic activity"/>
    <property type="evidence" value="ECO:0007669"/>
    <property type="project" value="UniProtKB-ARBA"/>
</dbReference>
<dbReference type="InterPro" id="IPR029045">
    <property type="entry name" value="ClpP/crotonase-like_dom_sf"/>
</dbReference>
<evidence type="ECO:0008006" key="4">
    <source>
        <dbReference type="Google" id="ProtNLM"/>
    </source>
</evidence>
<dbReference type="AlphaFoldDB" id="A0A086MU63"/>
<dbReference type="InterPro" id="IPR001753">
    <property type="entry name" value="Enoyl-CoA_hydra/iso"/>
</dbReference>
<dbReference type="NCBIfam" id="NF005498">
    <property type="entry name" value="PRK07112.1"/>
    <property type="match status" value="1"/>
</dbReference>
<keyword evidence="3" id="KW-1185">Reference proteome</keyword>
<proteinExistence type="inferred from homology"/>